<dbReference type="EMBL" id="SRME01000001">
    <property type="protein sequence ID" value="TGG88984.1"/>
    <property type="molecule type" value="Genomic_DNA"/>
</dbReference>
<dbReference type="PANTHER" id="PTHR42792">
    <property type="entry name" value="FLAGELLIN"/>
    <property type="match status" value="1"/>
</dbReference>
<dbReference type="Proteomes" id="UP000297288">
    <property type="component" value="Unassembled WGS sequence"/>
</dbReference>
<accession>A0A1G6HW67</accession>
<dbReference type="NCBIfam" id="TIGR02550">
    <property type="entry name" value="flagell_flgL"/>
    <property type="match status" value="1"/>
</dbReference>
<dbReference type="InterPro" id="IPR001029">
    <property type="entry name" value="Flagellin_N"/>
</dbReference>
<dbReference type="AlphaFoldDB" id="A0A1G6HW67"/>
<sequence length="294" mass="32679">MRVTSNLMNTQALNDIQNVLRRYGKLNEQLTTGKKVRYPSDNATVAARVSDLDSRIREVQRYKSNISLARSYTDMYDSSLQEMSSIYQRVKELSVRGANDSLSDEDRQAIVTEIDKINDHMKSLANSQVSGKYIYGGAESDKAPVDKNGEIQTSPKANIKKSVSVGGYKVDYGLTVYDVFTTNSGTSVFKHLDRMKDAIASGNNNAIDREMGAIEDIQRSALKGLAEVGGNDRLLELSESRMEDFEQFNTEFLSKESDADLAKVLTDLSMQQVVMQSALKTTAKIIPPTLVDFL</sequence>
<organism evidence="2 4">
    <name type="scientific">Geotoga petraea</name>
    <dbReference type="NCBI Taxonomy" id="28234"/>
    <lineage>
        <taxon>Bacteria</taxon>
        <taxon>Thermotogati</taxon>
        <taxon>Thermotogota</taxon>
        <taxon>Thermotogae</taxon>
        <taxon>Petrotogales</taxon>
        <taxon>Petrotogaceae</taxon>
        <taxon>Geotoga</taxon>
    </lineage>
</organism>
<dbReference type="EMBL" id="FMYV01000001">
    <property type="protein sequence ID" value="SDB98075.1"/>
    <property type="molecule type" value="Genomic_DNA"/>
</dbReference>
<dbReference type="GO" id="GO:0071973">
    <property type="term" value="P:bacterial-type flagellum-dependent cell motility"/>
    <property type="evidence" value="ECO:0007669"/>
    <property type="project" value="InterPro"/>
</dbReference>
<dbReference type="GO" id="GO:0005198">
    <property type="term" value="F:structural molecule activity"/>
    <property type="evidence" value="ECO:0007669"/>
    <property type="project" value="InterPro"/>
</dbReference>
<evidence type="ECO:0000313" key="3">
    <source>
        <dbReference type="EMBL" id="TGG88984.1"/>
    </source>
</evidence>
<dbReference type="Proteomes" id="UP000199322">
    <property type="component" value="Unassembled WGS sequence"/>
</dbReference>
<protein>
    <submittedName>
        <fullName evidence="2 3">Flagellar hook-associated protein 3</fullName>
    </submittedName>
</protein>
<dbReference type="STRING" id="28234.SAMN04488588_0131"/>
<keyword evidence="2" id="KW-0282">Flagellum</keyword>
<dbReference type="GO" id="GO:0009424">
    <property type="term" value="C:bacterial-type flagellum hook"/>
    <property type="evidence" value="ECO:0007669"/>
    <property type="project" value="InterPro"/>
</dbReference>
<dbReference type="RefSeq" id="WP_091401877.1">
    <property type="nucleotide sequence ID" value="NZ_FMYV01000001.1"/>
</dbReference>
<dbReference type="SUPFAM" id="SSF64518">
    <property type="entry name" value="Phase 1 flagellin"/>
    <property type="match status" value="1"/>
</dbReference>
<gene>
    <name evidence="3" type="primary">flgL</name>
    <name evidence="3" type="ORF">E4650_01955</name>
    <name evidence="2" type="ORF">SAMN04488588_0131</name>
</gene>
<dbReference type="Pfam" id="PF00669">
    <property type="entry name" value="Flagellin_N"/>
    <property type="match status" value="1"/>
</dbReference>
<reference evidence="3 5" key="2">
    <citation type="submission" date="2019-04" db="EMBL/GenBank/DDBJ databases">
        <title>Draft genome sequence data and analysis of a Fermenting Bacterium, Geotoga petraea strain HO-Geo1, isolated from heavy-oil petroleum reservoir in Russia.</title>
        <authorList>
            <person name="Grouzdev D.S."/>
            <person name="Semenova E.M."/>
            <person name="Sokolova D.S."/>
            <person name="Tourova T.P."/>
            <person name="Poltaraus A.B."/>
            <person name="Nazina T.N."/>
        </authorList>
    </citation>
    <scope>NUCLEOTIDE SEQUENCE [LARGE SCALE GENOMIC DNA]</scope>
    <source>
        <strain evidence="3 5">HO-Geo1</strain>
    </source>
</reference>
<name>A0A1G6HW67_9BACT</name>
<proteinExistence type="predicted"/>
<dbReference type="Gene3D" id="1.20.1330.10">
    <property type="entry name" value="f41 fragment of flagellin, N-terminal domain"/>
    <property type="match status" value="1"/>
</dbReference>
<evidence type="ECO:0000259" key="1">
    <source>
        <dbReference type="Pfam" id="PF00669"/>
    </source>
</evidence>
<evidence type="ECO:0000313" key="2">
    <source>
        <dbReference type="EMBL" id="SDB98075.1"/>
    </source>
</evidence>
<keyword evidence="4" id="KW-1185">Reference proteome</keyword>
<evidence type="ECO:0000313" key="4">
    <source>
        <dbReference type="Proteomes" id="UP000199322"/>
    </source>
</evidence>
<dbReference type="OrthoDB" id="9758307at2"/>
<keyword evidence="2" id="KW-0969">Cilium</keyword>
<feature type="domain" description="Flagellin N-terminal" evidence="1">
    <location>
        <begin position="4"/>
        <end position="136"/>
    </location>
</feature>
<dbReference type="InterPro" id="IPR001492">
    <property type="entry name" value="Flagellin"/>
</dbReference>
<dbReference type="InterPro" id="IPR013384">
    <property type="entry name" value="Flagell_FlgL"/>
</dbReference>
<keyword evidence="2" id="KW-0966">Cell projection</keyword>
<reference evidence="2 4" key="1">
    <citation type="submission" date="2016-10" db="EMBL/GenBank/DDBJ databases">
        <authorList>
            <person name="de Groot N.N."/>
        </authorList>
    </citation>
    <scope>NUCLEOTIDE SEQUENCE [LARGE SCALE GENOMIC DNA]</scope>
    <source>
        <strain evidence="2 4">WG14</strain>
    </source>
</reference>
<evidence type="ECO:0000313" key="5">
    <source>
        <dbReference type="Proteomes" id="UP000297288"/>
    </source>
</evidence>
<dbReference type="PANTHER" id="PTHR42792:SF1">
    <property type="entry name" value="FLAGELLAR HOOK-ASSOCIATED PROTEIN 3"/>
    <property type="match status" value="1"/>
</dbReference>